<dbReference type="CDD" id="cd07041">
    <property type="entry name" value="STAS_RsbR_RsbS_like"/>
    <property type="match status" value="1"/>
</dbReference>
<dbReference type="Pfam" id="PF01740">
    <property type="entry name" value="STAS"/>
    <property type="match status" value="1"/>
</dbReference>
<gene>
    <name evidence="2" type="ORF">CUN85_05680</name>
</gene>
<evidence type="ECO:0000313" key="3">
    <source>
        <dbReference type="Proteomes" id="UP000297295"/>
    </source>
</evidence>
<dbReference type="InterPro" id="IPR036513">
    <property type="entry name" value="STAS_dom_sf"/>
</dbReference>
<dbReference type="PANTHER" id="PTHR33745">
    <property type="entry name" value="RSBT ANTAGONIST PROTEIN RSBS-RELATED"/>
    <property type="match status" value="1"/>
</dbReference>
<evidence type="ECO:0000313" key="2">
    <source>
        <dbReference type="EMBL" id="TGC09840.1"/>
    </source>
</evidence>
<comment type="caution">
    <text evidence="2">The sequence shown here is derived from an EMBL/GenBank/DDBJ whole genome shotgun (WGS) entry which is preliminary data.</text>
</comment>
<dbReference type="PANTHER" id="PTHR33745:SF1">
    <property type="entry name" value="RSBT ANTAGONIST PROTEIN RSBS"/>
    <property type="match status" value="1"/>
</dbReference>
<dbReference type="EMBL" id="PGGK01000004">
    <property type="protein sequence ID" value="TGC09840.1"/>
    <property type="molecule type" value="Genomic_DNA"/>
</dbReference>
<name>A0A4E0PYA4_9EURY</name>
<dbReference type="SUPFAM" id="SSF52091">
    <property type="entry name" value="SpoIIaa-like"/>
    <property type="match status" value="1"/>
</dbReference>
<dbReference type="InterPro" id="IPR002645">
    <property type="entry name" value="STAS_dom"/>
</dbReference>
<sequence>MEIPILKLKNILLTSIQSDMNDDDALKYQSDVMSTLEKSGAKGLVIDITAMDIIDSFMARVINETARMARLMGARVVLCGMQPMVALTLVEMGRELIGVDTALNLDKGFDKLVKMFNEGVD</sequence>
<dbReference type="Gene3D" id="3.30.750.24">
    <property type="entry name" value="STAS domain"/>
    <property type="match status" value="1"/>
</dbReference>
<proteinExistence type="predicted"/>
<evidence type="ECO:0000259" key="1">
    <source>
        <dbReference type="PROSITE" id="PS50801"/>
    </source>
</evidence>
<dbReference type="PROSITE" id="PS50801">
    <property type="entry name" value="STAS"/>
    <property type="match status" value="1"/>
</dbReference>
<reference evidence="2 3" key="1">
    <citation type="submission" date="2017-11" db="EMBL/GenBank/DDBJ databases">
        <title>Isolation and Characterization of Methanogenic Archaea from Saline Meromictic Lake at Siberia.</title>
        <authorList>
            <person name="Shen Y."/>
            <person name="Huang H.-H."/>
            <person name="Lai M.-C."/>
            <person name="Chen S.-C."/>
        </authorList>
    </citation>
    <scope>NUCLEOTIDE SEQUENCE [LARGE SCALE GENOMIC DNA]</scope>
    <source>
        <strain evidence="2 3">SY-01</strain>
    </source>
</reference>
<dbReference type="AlphaFoldDB" id="A0A4E0PYA4"/>
<dbReference type="InterPro" id="IPR051932">
    <property type="entry name" value="Bact_StressResp_Reg"/>
</dbReference>
<accession>A0A4E0PYA4</accession>
<protein>
    <submittedName>
        <fullName evidence="2">Anti-anti-sigma factor</fullName>
    </submittedName>
</protein>
<keyword evidence="3" id="KW-1185">Reference proteome</keyword>
<feature type="domain" description="STAS" evidence="1">
    <location>
        <begin position="1"/>
        <end position="93"/>
    </location>
</feature>
<organism evidence="2 3">
    <name type="scientific">Methanolobus halotolerans</name>
    <dbReference type="NCBI Taxonomy" id="2052935"/>
    <lineage>
        <taxon>Archaea</taxon>
        <taxon>Methanobacteriati</taxon>
        <taxon>Methanobacteriota</taxon>
        <taxon>Stenosarchaea group</taxon>
        <taxon>Methanomicrobia</taxon>
        <taxon>Methanosarcinales</taxon>
        <taxon>Methanosarcinaceae</taxon>
        <taxon>Methanolobus</taxon>
    </lineage>
</organism>
<dbReference type="Proteomes" id="UP000297295">
    <property type="component" value="Unassembled WGS sequence"/>
</dbReference>